<dbReference type="Proteomes" id="UP000673383">
    <property type="component" value="Unassembled WGS sequence"/>
</dbReference>
<dbReference type="RefSeq" id="WP_194483229.1">
    <property type="nucleotide sequence ID" value="NZ_JAFICZ010000001.1"/>
</dbReference>
<dbReference type="GO" id="GO:0006231">
    <property type="term" value="P:dTMP biosynthetic process"/>
    <property type="evidence" value="ECO:0007669"/>
    <property type="project" value="InterPro"/>
</dbReference>
<dbReference type="SUPFAM" id="SSF69796">
    <property type="entry name" value="Thymidylate synthase-complementing protein Thy1"/>
    <property type="match status" value="1"/>
</dbReference>
<organism evidence="1 2">
    <name type="scientific">Bradyrhizobium elkanii</name>
    <dbReference type="NCBI Taxonomy" id="29448"/>
    <lineage>
        <taxon>Bacteria</taxon>
        <taxon>Pseudomonadati</taxon>
        <taxon>Pseudomonadota</taxon>
        <taxon>Alphaproteobacteria</taxon>
        <taxon>Hyphomicrobiales</taxon>
        <taxon>Nitrobacteraceae</taxon>
        <taxon>Bradyrhizobium</taxon>
    </lineage>
</organism>
<protein>
    <recommendedName>
        <fullName evidence="3">Thymidylate synthase</fullName>
    </recommendedName>
</protein>
<dbReference type="Gene3D" id="3.30.1360.170">
    <property type="match status" value="1"/>
</dbReference>
<evidence type="ECO:0000313" key="2">
    <source>
        <dbReference type="Proteomes" id="UP000673383"/>
    </source>
</evidence>
<comment type="caution">
    <text evidence="1">The sequence shown here is derived from an EMBL/GenBank/DDBJ whole genome shotgun (WGS) entry which is preliminary data.</text>
</comment>
<dbReference type="EMBL" id="JAFICZ010000001">
    <property type="protein sequence ID" value="MBP1296977.1"/>
    <property type="molecule type" value="Genomic_DNA"/>
</dbReference>
<reference evidence="1" key="1">
    <citation type="submission" date="2021-02" db="EMBL/GenBank/DDBJ databases">
        <title>Genomic Encyclopedia of Type Strains, Phase IV (KMG-V): Genome sequencing to study the core and pangenomes of soil and plant-associated prokaryotes.</title>
        <authorList>
            <person name="Whitman W."/>
        </authorList>
    </citation>
    <scope>NUCLEOTIDE SEQUENCE</scope>
    <source>
        <strain evidence="1">USDA 406</strain>
    </source>
</reference>
<dbReference type="GO" id="GO:0050660">
    <property type="term" value="F:flavin adenine dinucleotide binding"/>
    <property type="evidence" value="ECO:0007669"/>
    <property type="project" value="InterPro"/>
</dbReference>
<dbReference type="InterPro" id="IPR036098">
    <property type="entry name" value="Thymidylate_synthase_ThyX_sf"/>
</dbReference>
<evidence type="ECO:0000313" key="1">
    <source>
        <dbReference type="EMBL" id="MBP1296977.1"/>
    </source>
</evidence>
<dbReference type="GO" id="GO:0050797">
    <property type="term" value="F:thymidylate synthase (FAD) activity"/>
    <property type="evidence" value="ECO:0007669"/>
    <property type="project" value="InterPro"/>
</dbReference>
<proteinExistence type="predicted"/>
<gene>
    <name evidence="1" type="ORF">JOH49_006730</name>
</gene>
<accession>A0A8I2C813</accession>
<name>A0A8I2C813_BRAEL</name>
<sequence>MTISATKILHSISPAGIELKTVLARYPRFIHAEELTHRVLTSTPDLMEILTIPDGVMYDRNLSRNASSSRAIPVKRLIDDILNDTAMPIHWGKNQKGMQADQENDAPITHPFADYIPHPFANDNVRKGSLLSPQQMWLEARDYAIAFARAYDDAGYHKQVVNRLLEPFAHINVLITATEWDNFFELRDHKDAQPEIEALAKAIKGAFEGSVPTQLKPGEWHLPFITESDRHCIQPLPYEARHMATMNSQYVGTFMGERSIEELIKISVARCARTSYLTHDGKKPSVYADLDLYDRLVGSRPLHASPAEHQATPDVFVKGDVWSDIRPRHDHWKQPELHGNLRGWVQNRKMLERSVFAEVA</sequence>
<dbReference type="AlphaFoldDB" id="A0A8I2C813"/>
<evidence type="ECO:0008006" key="3">
    <source>
        <dbReference type="Google" id="ProtNLM"/>
    </source>
</evidence>